<reference evidence="2" key="1">
    <citation type="journal article" date="2019" name="Int. J. Syst. Evol. Microbiol.">
        <title>The Global Catalogue of Microorganisms (GCM) 10K type strain sequencing project: providing services to taxonomists for standard genome sequencing and annotation.</title>
        <authorList>
            <consortium name="The Broad Institute Genomics Platform"/>
            <consortium name="The Broad Institute Genome Sequencing Center for Infectious Disease"/>
            <person name="Wu L."/>
            <person name="Ma J."/>
        </authorList>
    </citation>
    <scope>NUCLEOTIDE SEQUENCE [LARGE SCALE GENOMIC DNA]</scope>
    <source>
        <strain evidence="2">JCM 17543</strain>
    </source>
</reference>
<dbReference type="Proteomes" id="UP001500827">
    <property type="component" value="Unassembled WGS sequence"/>
</dbReference>
<proteinExistence type="predicted"/>
<evidence type="ECO:0000313" key="2">
    <source>
        <dbReference type="Proteomes" id="UP001500827"/>
    </source>
</evidence>
<sequence length="129" mass="14282">MMPLLFLAAASADLDALDQAVSSCDRAAANPVFSGEGARRSQFLLDAYREQESIVTARADLSDRRRAAREAGSLKAADDKQMKLEDAALEDRQRALNDKRMLEGIRQDAMDTMRRYFLNNCPAGKDIGK</sequence>
<name>A0ABP7LB28_9SPHN</name>
<comment type="caution">
    <text evidence="1">The sequence shown here is derived from an EMBL/GenBank/DDBJ whole genome shotgun (WGS) entry which is preliminary data.</text>
</comment>
<dbReference type="EMBL" id="BAABBM010000001">
    <property type="protein sequence ID" value="GAA3898387.1"/>
    <property type="molecule type" value="Genomic_DNA"/>
</dbReference>
<organism evidence="1 2">
    <name type="scientific">Sphingomonas limnosediminicola</name>
    <dbReference type="NCBI Taxonomy" id="940133"/>
    <lineage>
        <taxon>Bacteria</taxon>
        <taxon>Pseudomonadati</taxon>
        <taxon>Pseudomonadota</taxon>
        <taxon>Alphaproteobacteria</taxon>
        <taxon>Sphingomonadales</taxon>
        <taxon>Sphingomonadaceae</taxon>
        <taxon>Sphingomonas</taxon>
    </lineage>
</organism>
<dbReference type="RefSeq" id="WP_344699213.1">
    <property type="nucleotide sequence ID" value="NZ_BAABBM010000001.1"/>
</dbReference>
<gene>
    <name evidence="1" type="ORF">GCM10022276_16670</name>
</gene>
<accession>A0ABP7LB28</accession>
<protein>
    <submittedName>
        <fullName evidence="1">Uncharacterized protein</fullName>
    </submittedName>
</protein>
<evidence type="ECO:0000313" key="1">
    <source>
        <dbReference type="EMBL" id="GAA3898387.1"/>
    </source>
</evidence>
<keyword evidence="2" id="KW-1185">Reference proteome</keyword>